<keyword evidence="1" id="KW-0812">Transmembrane</keyword>
<name>A0A6C0I6P0_9ZZZZ</name>
<protein>
    <submittedName>
        <fullName evidence="2">Uncharacterized protein</fullName>
    </submittedName>
</protein>
<keyword evidence="1" id="KW-1133">Transmembrane helix</keyword>
<reference evidence="2" key="1">
    <citation type="journal article" date="2020" name="Nature">
        <title>Giant virus diversity and host interactions through global metagenomics.</title>
        <authorList>
            <person name="Schulz F."/>
            <person name="Roux S."/>
            <person name="Paez-Espino D."/>
            <person name="Jungbluth S."/>
            <person name="Walsh D.A."/>
            <person name="Denef V.J."/>
            <person name="McMahon K.D."/>
            <person name="Konstantinidis K.T."/>
            <person name="Eloe-Fadrosh E.A."/>
            <person name="Kyrpides N.C."/>
            <person name="Woyke T."/>
        </authorList>
    </citation>
    <scope>NUCLEOTIDE SEQUENCE</scope>
    <source>
        <strain evidence="2">GVMAG-M-3300023184-24</strain>
    </source>
</reference>
<evidence type="ECO:0000256" key="1">
    <source>
        <dbReference type="SAM" id="Phobius"/>
    </source>
</evidence>
<dbReference type="AlphaFoldDB" id="A0A6C0I6P0"/>
<keyword evidence="1" id="KW-0472">Membrane</keyword>
<accession>A0A6C0I6P0</accession>
<proteinExistence type="predicted"/>
<feature type="transmembrane region" description="Helical" evidence="1">
    <location>
        <begin position="59"/>
        <end position="77"/>
    </location>
</feature>
<sequence length="232" mass="28247">MKKSYNRYKKYDFSKKSKNDINPNVNSYNSKSKSFIQIIKEWIIKIYNFLLYHWTYNRLQFLLVLSLLFIIGYYIYVNYFKGDDDDSNKEEENEYLNNFVKTTKTVKKRKTIPKKHETRCRVIMENLFKAPFISVRPDFLKYDRTGKNLELDVYNADLNLALEYDGVHHRKFTEFFHKSEQDFLDQQERDRYKEEKCKELGITLIRVPDTVKYEDLEEYIKGELDKRGIVYF</sequence>
<dbReference type="Gene3D" id="3.40.960.10">
    <property type="entry name" value="VSR Endonuclease"/>
    <property type="match status" value="1"/>
</dbReference>
<organism evidence="2">
    <name type="scientific">viral metagenome</name>
    <dbReference type="NCBI Taxonomy" id="1070528"/>
    <lineage>
        <taxon>unclassified sequences</taxon>
        <taxon>metagenomes</taxon>
        <taxon>organismal metagenomes</taxon>
    </lineage>
</organism>
<dbReference type="EMBL" id="MN740108">
    <property type="protein sequence ID" value="QHT88065.1"/>
    <property type="molecule type" value="Genomic_DNA"/>
</dbReference>
<evidence type="ECO:0000313" key="2">
    <source>
        <dbReference type="EMBL" id="QHT88065.1"/>
    </source>
</evidence>